<feature type="compositionally biased region" description="Low complexity" evidence="1">
    <location>
        <begin position="387"/>
        <end position="424"/>
    </location>
</feature>
<feature type="compositionally biased region" description="Acidic residues" evidence="1">
    <location>
        <begin position="243"/>
        <end position="268"/>
    </location>
</feature>
<evidence type="ECO:0000259" key="3">
    <source>
        <dbReference type="Pfam" id="PF12229"/>
    </source>
</evidence>
<accession>A0ABS3SL49</accession>
<feature type="compositionally biased region" description="Acidic residues" evidence="1">
    <location>
        <begin position="176"/>
        <end position="209"/>
    </location>
</feature>
<feature type="domain" description="YoaR-like putative peptidoglycan binding" evidence="3">
    <location>
        <begin position="772"/>
        <end position="857"/>
    </location>
</feature>
<keyword evidence="2" id="KW-0472">Membrane</keyword>
<feature type="transmembrane region" description="Helical" evidence="2">
    <location>
        <begin position="555"/>
        <end position="577"/>
    </location>
</feature>
<feature type="compositionally biased region" description="Acidic residues" evidence="1">
    <location>
        <begin position="310"/>
        <end position="326"/>
    </location>
</feature>
<dbReference type="InterPro" id="IPR022029">
    <property type="entry name" value="YoaR-like_PG-bd"/>
</dbReference>
<sequence length="1111" mass="111850">MSKGTERDEPGQRIEDGPRGATESSDRTSDPVWPVWGGNGATTPIPAVPPADELAPVSPPAGEPTDEPAADGAHGEDVPETTGPVGEVADETLVDEGAADVAPVDEAAADVAPVDEAADVARVDEVAADVASADEPAADGPPVDEDAADVPPADEAAVDVAPVDEVAADVASADEPAVDEPAADEPPVDEDAADVAPVDAEEAPDDQVAADDAPVHGPADEAPVDESAVAEPAVAQPALAEPAVDDGAADETPVDEEAADEVPADEGAAEVASSDGTDGTDATEAPTADVLAHEVALEEAGADQVTTEEPVADETVADETVADEPVADLTDADATGTDEPVADEAGADDAVVGDAVADETQVPAEADAAAVTPDERDADGAAEPTRTGAAGDPQAPADADPTADASAAEAGTAEAGTADATDSTEPARPTAATSRDDATAVMAPVAAAAATTSAPPAQQPAPGTTPIGTLAAPVTRTVPGSGTSAPSNPAPVFPATTAAAASSAGTRADTAPGEAPAARTGGPIPSGPVPPSERKESPLDGFEPDDGRRRWPRRLLVVAAVVVVLCAAYVGASYALADRVARGVTVAGVDVGGLSSEEAVDRLDEELEGATTLPIDVVANDVQATIDPAAAGLTFDAEATVDELTGVNLAQPQRLWGHLVGVGEHDPVTAVDDDALAAAIDDLGSSLTLPPVDGTVVFVDGSAQSTAAVDGWDLDPEGAADVLAADWLVAARPIELPAQTVEPDITQAETEAAVVQAQQVTSAPVAVAVAGRSAALDVPTLAANASFVPSEGALVLQMNGEGLAAAVLAQLPDLLTESADAHFEFVNNAPVIIPGTPGTSLDPAALSTAVATASTATDRTAAVELVQADPAQSTAELEALGIKEVVGEFSTPLNNEPRRTVNIANGASKISGTLIRPEEIFSLTQALGPIDAAHGYVEAGAIVSGEHKDAWGGGLSQISTTTYNAAFLAGFEDVEHRPHSEWFSRYPEGREATIFTGTLDMRWKNNTPYGALVQAWVSDGRVYVRVWGTKHWTVESITSPRSGVVQPTTVYSQSPTCEPQSAGNPGFSVTVTRKISLNGELAKTESNSWRYKPQNKIICGAPPAPTAPATP</sequence>
<dbReference type="Proteomes" id="UP000678317">
    <property type="component" value="Unassembled WGS sequence"/>
</dbReference>
<feature type="compositionally biased region" description="Low complexity" evidence="1">
    <location>
        <begin position="149"/>
        <end position="175"/>
    </location>
</feature>
<organism evidence="4 5">
    <name type="scientific">Cellulomonas fengjieae</name>
    <dbReference type="NCBI Taxonomy" id="2819978"/>
    <lineage>
        <taxon>Bacteria</taxon>
        <taxon>Bacillati</taxon>
        <taxon>Actinomycetota</taxon>
        <taxon>Actinomycetes</taxon>
        <taxon>Micrococcales</taxon>
        <taxon>Cellulomonadaceae</taxon>
        <taxon>Cellulomonas</taxon>
    </lineage>
</organism>
<name>A0ABS3SL49_9CELL</name>
<dbReference type="EMBL" id="JAGFBM010000010">
    <property type="protein sequence ID" value="MBO3086455.1"/>
    <property type="molecule type" value="Genomic_DNA"/>
</dbReference>
<feature type="region of interest" description="Disordered" evidence="1">
    <location>
        <begin position="1"/>
        <end position="85"/>
    </location>
</feature>
<feature type="compositionally biased region" description="Low complexity" evidence="1">
    <location>
        <begin position="439"/>
        <end position="466"/>
    </location>
</feature>
<keyword evidence="5" id="KW-1185">Reference proteome</keyword>
<dbReference type="Pfam" id="PF04294">
    <property type="entry name" value="VanW"/>
    <property type="match status" value="1"/>
</dbReference>
<evidence type="ECO:0000256" key="1">
    <source>
        <dbReference type="SAM" id="MobiDB-lite"/>
    </source>
</evidence>
<evidence type="ECO:0000313" key="5">
    <source>
        <dbReference type="Proteomes" id="UP000678317"/>
    </source>
</evidence>
<proteinExistence type="predicted"/>
<gene>
    <name evidence="4" type="ORF">J4035_17560</name>
</gene>
<evidence type="ECO:0000256" key="2">
    <source>
        <dbReference type="SAM" id="Phobius"/>
    </source>
</evidence>
<reference evidence="4 5" key="1">
    <citation type="submission" date="2021-03" db="EMBL/GenBank/DDBJ databases">
        <title>novel species in genus Cellulomonas.</title>
        <authorList>
            <person name="Zhang G."/>
        </authorList>
    </citation>
    <scope>NUCLEOTIDE SEQUENCE [LARGE SCALE GENOMIC DNA]</scope>
    <source>
        <strain evidence="5">zg-ZUI188</strain>
    </source>
</reference>
<feature type="compositionally biased region" description="Low complexity" evidence="1">
    <location>
        <begin position="348"/>
        <end position="359"/>
    </location>
</feature>
<keyword evidence="2" id="KW-1133">Transmembrane helix</keyword>
<dbReference type="PANTHER" id="PTHR35788">
    <property type="entry name" value="EXPORTED PROTEIN-RELATED"/>
    <property type="match status" value="1"/>
</dbReference>
<feature type="compositionally biased region" description="Polar residues" evidence="1">
    <location>
        <begin position="478"/>
        <end position="487"/>
    </location>
</feature>
<dbReference type="PANTHER" id="PTHR35788:SF1">
    <property type="entry name" value="EXPORTED PROTEIN"/>
    <property type="match status" value="1"/>
</dbReference>
<dbReference type="InterPro" id="IPR052913">
    <property type="entry name" value="Glycopeptide_resist_protein"/>
</dbReference>
<feature type="region of interest" description="Disordered" evidence="1">
    <location>
        <begin position="125"/>
        <end position="548"/>
    </location>
</feature>
<feature type="compositionally biased region" description="Low complexity" evidence="1">
    <location>
        <begin position="327"/>
        <end position="339"/>
    </location>
</feature>
<feature type="compositionally biased region" description="Low complexity" evidence="1">
    <location>
        <begin position="495"/>
        <end position="511"/>
    </location>
</feature>
<feature type="compositionally biased region" description="Basic and acidic residues" evidence="1">
    <location>
        <begin position="1"/>
        <end position="29"/>
    </location>
</feature>
<protein>
    <submittedName>
        <fullName evidence="4">VanW family protein</fullName>
    </submittedName>
</protein>
<keyword evidence="2" id="KW-0812">Transmembrane</keyword>
<dbReference type="InterPro" id="IPR007391">
    <property type="entry name" value="Vancomycin_resist_VanW"/>
</dbReference>
<dbReference type="RefSeq" id="WP_208290466.1">
    <property type="nucleotide sequence ID" value="NZ_CP074404.1"/>
</dbReference>
<dbReference type="Pfam" id="PF12229">
    <property type="entry name" value="PG_binding_4"/>
    <property type="match status" value="1"/>
</dbReference>
<feature type="compositionally biased region" description="Low complexity" evidence="1">
    <location>
        <begin position="128"/>
        <end position="141"/>
    </location>
</feature>
<comment type="caution">
    <text evidence="4">The sequence shown here is derived from an EMBL/GenBank/DDBJ whole genome shotgun (WGS) entry which is preliminary data.</text>
</comment>
<evidence type="ECO:0000313" key="4">
    <source>
        <dbReference type="EMBL" id="MBO3086455.1"/>
    </source>
</evidence>